<keyword evidence="4" id="KW-1185">Reference proteome</keyword>
<dbReference type="Pfam" id="PF13374">
    <property type="entry name" value="TPR_10"/>
    <property type="match status" value="1"/>
</dbReference>
<reference evidence="3" key="1">
    <citation type="submission" date="2021-03" db="EMBL/GenBank/DDBJ databases">
        <title>Comparative genomics and phylogenomic investigation of the class Geoglossomycetes provide insights into ecological specialization and systematics.</title>
        <authorList>
            <person name="Melie T."/>
            <person name="Pirro S."/>
            <person name="Miller A.N."/>
            <person name="Quandt A."/>
        </authorList>
    </citation>
    <scope>NUCLEOTIDE SEQUENCE</scope>
    <source>
        <strain evidence="3">GBOQ0MN5Z8</strain>
    </source>
</reference>
<accession>A0A9P8L125</accession>
<evidence type="ECO:0000313" key="3">
    <source>
        <dbReference type="EMBL" id="KAH0534087.1"/>
    </source>
</evidence>
<gene>
    <name evidence="3" type="ORF">FGG08_007312</name>
</gene>
<dbReference type="AlphaFoldDB" id="A0A9P8L125"/>
<dbReference type="Proteomes" id="UP000698800">
    <property type="component" value="Unassembled WGS sequence"/>
</dbReference>
<keyword evidence="1" id="KW-0677">Repeat</keyword>
<dbReference type="InterPro" id="IPR011990">
    <property type="entry name" value="TPR-like_helical_dom_sf"/>
</dbReference>
<comment type="caution">
    <text evidence="3">The sequence shown here is derived from an EMBL/GenBank/DDBJ whole genome shotgun (WGS) entry which is preliminary data.</text>
</comment>
<dbReference type="SUPFAM" id="SSF48452">
    <property type="entry name" value="TPR-like"/>
    <property type="match status" value="1"/>
</dbReference>
<dbReference type="Pfam" id="PF13424">
    <property type="entry name" value="TPR_12"/>
    <property type="match status" value="1"/>
</dbReference>
<proteinExistence type="predicted"/>
<dbReference type="PANTHER" id="PTHR45641">
    <property type="entry name" value="TETRATRICOPEPTIDE REPEAT PROTEIN (AFU_ORTHOLOGUE AFUA_6G03870)"/>
    <property type="match status" value="1"/>
</dbReference>
<name>A0A9P8L125_9PEZI</name>
<keyword evidence="2" id="KW-0802">TPR repeat</keyword>
<evidence type="ECO:0000256" key="1">
    <source>
        <dbReference type="ARBA" id="ARBA00022737"/>
    </source>
</evidence>
<evidence type="ECO:0008006" key="5">
    <source>
        <dbReference type="Google" id="ProtNLM"/>
    </source>
</evidence>
<dbReference type="Gene3D" id="1.25.40.10">
    <property type="entry name" value="Tetratricopeptide repeat domain"/>
    <property type="match status" value="1"/>
</dbReference>
<evidence type="ECO:0000313" key="4">
    <source>
        <dbReference type="Proteomes" id="UP000698800"/>
    </source>
</evidence>
<organism evidence="3 4">
    <name type="scientific">Glutinoglossum americanum</name>
    <dbReference type="NCBI Taxonomy" id="1670608"/>
    <lineage>
        <taxon>Eukaryota</taxon>
        <taxon>Fungi</taxon>
        <taxon>Dikarya</taxon>
        <taxon>Ascomycota</taxon>
        <taxon>Pezizomycotina</taxon>
        <taxon>Geoglossomycetes</taxon>
        <taxon>Geoglossales</taxon>
        <taxon>Geoglossaceae</taxon>
        <taxon>Glutinoglossum</taxon>
    </lineage>
</organism>
<evidence type="ECO:0000256" key="2">
    <source>
        <dbReference type="ARBA" id="ARBA00022803"/>
    </source>
</evidence>
<protein>
    <recommendedName>
        <fullName evidence="5">Kinesin light chain</fullName>
    </recommendedName>
</protein>
<sequence>MLGVLMGNGVEHLVSITSVTRTISVDCVDAVIEGSCAGSGEVARDITCIIGTGCKEVVIEELKASYWEVVMEECCVPKGQDIFSKLGWILVNHLYSTLASLLRHGRNGDAEQIGRQALAGMKKIRGKNHPDALNTLDLLARVLNHLGQYQEAVKLHQKYLKRLGGKANRKALIAKCRLCAIFKKLGNYSEAKKASADVVEMCKKIYGNDHKETRWAVGMDTHISETLRIAE</sequence>
<dbReference type="EMBL" id="JAGHQL010000276">
    <property type="protein sequence ID" value="KAH0534087.1"/>
    <property type="molecule type" value="Genomic_DNA"/>
</dbReference>
<dbReference type="PANTHER" id="PTHR45641:SF19">
    <property type="entry name" value="NEPHROCYSTIN-3"/>
    <property type="match status" value="1"/>
</dbReference>